<reference evidence="2" key="1">
    <citation type="submission" date="2023-01" db="EMBL/GenBank/DDBJ databases">
        <title>Genome assembly of the deep-sea coral Lophelia pertusa.</title>
        <authorList>
            <person name="Herrera S."/>
            <person name="Cordes E."/>
        </authorList>
    </citation>
    <scope>NUCLEOTIDE SEQUENCE</scope>
    <source>
        <strain evidence="2">USNM1676648</strain>
        <tissue evidence="2">Polyp</tissue>
    </source>
</reference>
<name>A0A9X0D0L8_9CNID</name>
<dbReference type="EMBL" id="MU825914">
    <property type="protein sequence ID" value="KAJ7382812.1"/>
    <property type="molecule type" value="Genomic_DNA"/>
</dbReference>
<evidence type="ECO:0000313" key="2">
    <source>
        <dbReference type="EMBL" id="KAJ7382812.1"/>
    </source>
</evidence>
<dbReference type="AlphaFoldDB" id="A0A9X0D0L8"/>
<keyword evidence="3" id="KW-1185">Reference proteome</keyword>
<dbReference type="Proteomes" id="UP001163046">
    <property type="component" value="Unassembled WGS sequence"/>
</dbReference>
<protein>
    <submittedName>
        <fullName evidence="2">Uncharacterized protein</fullName>
    </submittedName>
</protein>
<evidence type="ECO:0000256" key="1">
    <source>
        <dbReference type="SAM" id="MobiDB-lite"/>
    </source>
</evidence>
<feature type="compositionally biased region" description="Basic residues" evidence="1">
    <location>
        <begin position="1"/>
        <end position="12"/>
    </location>
</feature>
<organism evidence="2 3">
    <name type="scientific">Desmophyllum pertusum</name>
    <dbReference type="NCBI Taxonomy" id="174260"/>
    <lineage>
        <taxon>Eukaryota</taxon>
        <taxon>Metazoa</taxon>
        <taxon>Cnidaria</taxon>
        <taxon>Anthozoa</taxon>
        <taxon>Hexacorallia</taxon>
        <taxon>Scleractinia</taxon>
        <taxon>Caryophylliina</taxon>
        <taxon>Caryophylliidae</taxon>
        <taxon>Desmophyllum</taxon>
    </lineage>
</organism>
<feature type="region of interest" description="Disordered" evidence="1">
    <location>
        <begin position="1"/>
        <end position="45"/>
    </location>
</feature>
<accession>A0A9X0D0L8</accession>
<feature type="region of interest" description="Disordered" evidence="1">
    <location>
        <begin position="60"/>
        <end position="79"/>
    </location>
</feature>
<comment type="caution">
    <text evidence="2">The sequence shown here is derived from an EMBL/GenBank/DDBJ whole genome shotgun (WGS) entry which is preliminary data.</text>
</comment>
<gene>
    <name evidence="2" type="ORF">OS493_032773</name>
</gene>
<proteinExistence type="predicted"/>
<sequence length="102" mass="11600">MAKKPRRTKQKTKAAGGKRSSNTVKLPRYKSTPLFSSSQKPAPYLKTRLPLPNQIRARRLPVIVQTGKKMKNDDDDDEFDDKYVEKLNSLMSSVSTCPQQSF</sequence>
<evidence type="ECO:0000313" key="3">
    <source>
        <dbReference type="Proteomes" id="UP001163046"/>
    </source>
</evidence>